<sequence length="138" mass="15619">MSYNENDNEGEVDVKQFKFALVEISQLEKLLQRCMNCGKLPGGKQAGKERDIRWTKSGPIYENRCYSKIMGDYRMKIKKGPRADGWKQTLVDESMQAASNFVTDQATGGDQDLDEVDIIDAQLAEVLVFDSDNEDIDD</sequence>
<dbReference type="Proteomes" id="UP000887540">
    <property type="component" value="Unplaced"/>
</dbReference>
<dbReference type="WBParaSite" id="ACRNAN_scaffold1501.g10837.t1">
    <property type="protein sequence ID" value="ACRNAN_scaffold1501.g10837.t1"/>
    <property type="gene ID" value="ACRNAN_scaffold1501.g10837"/>
</dbReference>
<proteinExistence type="predicted"/>
<dbReference type="AlphaFoldDB" id="A0A914CXQ6"/>
<reference evidence="2" key="1">
    <citation type="submission" date="2022-11" db="UniProtKB">
        <authorList>
            <consortium name="WormBaseParasite"/>
        </authorList>
    </citation>
    <scope>IDENTIFICATION</scope>
</reference>
<name>A0A914CXQ6_9BILA</name>
<organism evidence="1 2">
    <name type="scientific">Acrobeloides nanus</name>
    <dbReference type="NCBI Taxonomy" id="290746"/>
    <lineage>
        <taxon>Eukaryota</taxon>
        <taxon>Metazoa</taxon>
        <taxon>Ecdysozoa</taxon>
        <taxon>Nematoda</taxon>
        <taxon>Chromadorea</taxon>
        <taxon>Rhabditida</taxon>
        <taxon>Tylenchina</taxon>
        <taxon>Cephalobomorpha</taxon>
        <taxon>Cephaloboidea</taxon>
        <taxon>Cephalobidae</taxon>
        <taxon>Acrobeloides</taxon>
    </lineage>
</organism>
<evidence type="ECO:0000313" key="2">
    <source>
        <dbReference type="WBParaSite" id="ACRNAN_scaffold1501.g10837.t1"/>
    </source>
</evidence>
<accession>A0A914CXQ6</accession>
<keyword evidence="1" id="KW-1185">Reference proteome</keyword>
<protein>
    <submittedName>
        <fullName evidence="2">Uncharacterized protein</fullName>
    </submittedName>
</protein>
<evidence type="ECO:0000313" key="1">
    <source>
        <dbReference type="Proteomes" id="UP000887540"/>
    </source>
</evidence>